<keyword evidence="4" id="KW-1185">Reference proteome</keyword>
<dbReference type="EMBL" id="CAJNOR010004674">
    <property type="protein sequence ID" value="CAF1520265.1"/>
    <property type="molecule type" value="Genomic_DNA"/>
</dbReference>
<feature type="compositionally biased region" description="Basic and acidic residues" evidence="1">
    <location>
        <begin position="212"/>
        <end position="221"/>
    </location>
</feature>
<dbReference type="EMBL" id="CAJNOJ010000002">
    <property type="protein sequence ID" value="CAF0730926.1"/>
    <property type="molecule type" value="Genomic_DNA"/>
</dbReference>
<comment type="caution">
    <text evidence="2">The sequence shown here is derived from an EMBL/GenBank/DDBJ whole genome shotgun (WGS) entry which is preliminary data.</text>
</comment>
<name>A0A813MXA2_ADIRI</name>
<evidence type="ECO:0000313" key="3">
    <source>
        <dbReference type="EMBL" id="CAF1520265.1"/>
    </source>
</evidence>
<evidence type="ECO:0000313" key="4">
    <source>
        <dbReference type="Proteomes" id="UP000663828"/>
    </source>
</evidence>
<accession>A0A813MXA2</accession>
<feature type="region of interest" description="Disordered" evidence="1">
    <location>
        <begin position="196"/>
        <end position="221"/>
    </location>
</feature>
<reference evidence="2" key="1">
    <citation type="submission" date="2021-02" db="EMBL/GenBank/DDBJ databases">
        <authorList>
            <person name="Nowell W R."/>
        </authorList>
    </citation>
    <scope>NUCLEOTIDE SEQUENCE</scope>
</reference>
<evidence type="ECO:0000256" key="1">
    <source>
        <dbReference type="SAM" id="MobiDB-lite"/>
    </source>
</evidence>
<feature type="compositionally biased region" description="Polar residues" evidence="1">
    <location>
        <begin position="198"/>
        <end position="211"/>
    </location>
</feature>
<gene>
    <name evidence="2" type="ORF">EDS130_LOCUS1106</name>
    <name evidence="3" type="ORF">XAT740_LOCUS40753</name>
</gene>
<sequence length="221" mass="26674">MDDVVVDPNDLLKQFDPVSRTQRSLFAEFERQRCRLVHLLRWYDHQQTARGTELRRQFEYLHKETRRQIYQRSKMTIKERARLKHLLDQDENALPSIHRSQTQFQSKNPLDERKRHVYGCLLPQFKAPLEKSFDHWLQHSLLDQSEYEKRLERQRKLISKYAQSPLEQRNRMNSILGKCLDQLVECDSDGYDHFLRTSEPNRNAQILAQQNNKEKTENPFP</sequence>
<dbReference type="AlphaFoldDB" id="A0A813MXA2"/>
<dbReference type="OrthoDB" id="10023067at2759"/>
<proteinExistence type="predicted"/>
<protein>
    <submittedName>
        <fullName evidence="2">Uncharacterized protein</fullName>
    </submittedName>
</protein>
<evidence type="ECO:0000313" key="5">
    <source>
        <dbReference type="Proteomes" id="UP000663852"/>
    </source>
</evidence>
<dbReference type="Proteomes" id="UP000663828">
    <property type="component" value="Unassembled WGS sequence"/>
</dbReference>
<dbReference type="Proteomes" id="UP000663852">
    <property type="component" value="Unassembled WGS sequence"/>
</dbReference>
<evidence type="ECO:0000313" key="2">
    <source>
        <dbReference type="EMBL" id="CAF0730926.1"/>
    </source>
</evidence>
<organism evidence="2 5">
    <name type="scientific">Adineta ricciae</name>
    <name type="common">Rotifer</name>
    <dbReference type="NCBI Taxonomy" id="249248"/>
    <lineage>
        <taxon>Eukaryota</taxon>
        <taxon>Metazoa</taxon>
        <taxon>Spiralia</taxon>
        <taxon>Gnathifera</taxon>
        <taxon>Rotifera</taxon>
        <taxon>Eurotatoria</taxon>
        <taxon>Bdelloidea</taxon>
        <taxon>Adinetida</taxon>
        <taxon>Adinetidae</taxon>
        <taxon>Adineta</taxon>
    </lineage>
</organism>